<dbReference type="SUPFAM" id="SSF89550">
    <property type="entry name" value="PHP domain-like"/>
    <property type="match status" value="1"/>
</dbReference>
<evidence type="ECO:0000313" key="2">
    <source>
        <dbReference type="EMBL" id="KXG77078.1"/>
    </source>
</evidence>
<accession>A0A140L953</accession>
<dbReference type="GO" id="GO:0004534">
    <property type="term" value="F:5'-3' RNA exonuclease activity"/>
    <property type="evidence" value="ECO:0007669"/>
    <property type="project" value="TreeGrafter"/>
</dbReference>
<reference evidence="2 3" key="1">
    <citation type="submission" date="2015-12" db="EMBL/GenBank/DDBJ databases">
        <title>Draft genome sequence of the thermoanaerobe Thermotalea metallivorans, an isolate from the runoff channel of the Great Artesian Basin, Australia.</title>
        <authorList>
            <person name="Patel B.K."/>
        </authorList>
    </citation>
    <scope>NUCLEOTIDE SEQUENCE [LARGE SCALE GENOMIC DNA]</scope>
    <source>
        <strain evidence="2 3">B2-1</strain>
    </source>
</reference>
<dbReference type="InterPro" id="IPR004013">
    <property type="entry name" value="PHP_dom"/>
</dbReference>
<sequence length="241" mass="27230">MKIAVDLHIHSALSPCGDEDMTPNNIINMCLLKGLDAIAITDHNSVENCEACIEAAQNRGIVVIPGMEIQTKEEVHLLCLFQDLSSAYAFQEIVYERLGKENNLPELFGRQMVYDSRDQMVRENIRRLITSANITIKEVIKELDRLHGVAVPAHVDKGAYSIIANLGFIPPDMPIATLEISKKADVASLLAKYEYLKQYRLIRNSDAHYLWDILERENFIEVQEKSIEAILTVLKKNPLEA</sequence>
<dbReference type="CDD" id="cd07432">
    <property type="entry name" value="PHP_HisPPase"/>
    <property type="match status" value="1"/>
</dbReference>
<dbReference type="Pfam" id="PF02811">
    <property type="entry name" value="PHP"/>
    <property type="match status" value="1"/>
</dbReference>
<keyword evidence="3" id="KW-1185">Reference proteome</keyword>
<evidence type="ECO:0000313" key="3">
    <source>
        <dbReference type="Proteomes" id="UP000070456"/>
    </source>
</evidence>
<dbReference type="STRING" id="520762.AN619_06060"/>
<dbReference type="PANTHER" id="PTHR42924">
    <property type="entry name" value="EXONUCLEASE"/>
    <property type="match status" value="1"/>
</dbReference>
<dbReference type="EMBL" id="LOEE01000019">
    <property type="protein sequence ID" value="KXG77078.1"/>
    <property type="molecule type" value="Genomic_DNA"/>
</dbReference>
<organism evidence="2 3">
    <name type="scientific">Thermotalea metallivorans</name>
    <dbReference type="NCBI Taxonomy" id="520762"/>
    <lineage>
        <taxon>Bacteria</taxon>
        <taxon>Bacillati</taxon>
        <taxon>Bacillota</taxon>
        <taxon>Clostridia</taxon>
        <taxon>Peptostreptococcales</taxon>
        <taxon>Thermotaleaceae</taxon>
        <taxon>Thermotalea</taxon>
    </lineage>
</organism>
<dbReference type="RefSeq" id="WP_068554962.1">
    <property type="nucleotide sequence ID" value="NZ_LOEE01000019.1"/>
</dbReference>
<dbReference type="Gene3D" id="3.20.20.140">
    <property type="entry name" value="Metal-dependent hydrolases"/>
    <property type="match status" value="1"/>
</dbReference>
<proteinExistence type="predicted"/>
<dbReference type="GO" id="GO:0035312">
    <property type="term" value="F:5'-3' DNA exonuclease activity"/>
    <property type="evidence" value="ECO:0007669"/>
    <property type="project" value="TreeGrafter"/>
</dbReference>
<dbReference type="SMART" id="SM00481">
    <property type="entry name" value="POLIIIAc"/>
    <property type="match status" value="1"/>
</dbReference>
<dbReference type="InterPro" id="IPR003141">
    <property type="entry name" value="Pol/His_phosphatase_N"/>
</dbReference>
<name>A0A140L953_9FIRM</name>
<evidence type="ECO:0000259" key="1">
    <source>
        <dbReference type="SMART" id="SM00481"/>
    </source>
</evidence>
<protein>
    <recommendedName>
        <fullName evidence="1">Polymerase/histidinol phosphatase N-terminal domain-containing protein</fullName>
    </recommendedName>
</protein>
<dbReference type="OrthoDB" id="9791620at2"/>
<feature type="domain" description="Polymerase/histidinol phosphatase N-terminal" evidence="1">
    <location>
        <begin position="5"/>
        <end position="73"/>
    </location>
</feature>
<gene>
    <name evidence="2" type="ORF">AN619_06060</name>
</gene>
<dbReference type="InterPro" id="IPR052018">
    <property type="entry name" value="PHP_domain"/>
</dbReference>
<comment type="caution">
    <text evidence="2">The sequence shown here is derived from an EMBL/GenBank/DDBJ whole genome shotgun (WGS) entry which is preliminary data.</text>
</comment>
<dbReference type="InterPro" id="IPR016195">
    <property type="entry name" value="Pol/histidinol_Pase-like"/>
</dbReference>
<dbReference type="AlphaFoldDB" id="A0A140L953"/>
<dbReference type="Proteomes" id="UP000070456">
    <property type="component" value="Unassembled WGS sequence"/>
</dbReference>
<dbReference type="PANTHER" id="PTHR42924:SF3">
    <property type="entry name" value="POLYMERASE_HISTIDINOL PHOSPHATASE N-TERMINAL DOMAIN-CONTAINING PROTEIN"/>
    <property type="match status" value="1"/>
</dbReference>